<evidence type="ECO:0008006" key="4">
    <source>
        <dbReference type="Google" id="ProtNLM"/>
    </source>
</evidence>
<evidence type="ECO:0000313" key="2">
    <source>
        <dbReference type="EMBL" id="KKW92453.1"/>
    </source>
</evidence>
<keyword evidence="1" id="KW-0812">Transmembrane</keyword>
<feature type="transmembrane region" description="Helical" evidence="1">
    <location>
        <begin position="412"/>
        <end position="428"/>
    </location>
</feature>
<protein>
    <recommendedName>
        <fullName evidence="4">Glycosyltransferase RgtA/B/C/D-like domain-containing protein</fullName>
    </recommendedName>
</protein>
<feature type="transmembrane region" description="Helical" evidence="1">
    <location>
        <begin position="66"/>
        <end position="86"/>
    </location>
</feature>
<dbReference type="PATRIC" id="fig|56193.3.peg.1934"/>
<comment type="caution">
    <text evidence="2">The sequence shown here is derived from an EMBL/GenBank/DDBJ whole genome shotgun (WGS) entry which is preliminary data.</text>
</comment>
<name>A0A0M3ARB4_9SPHN</name>
<feature type="transmembrane region" description="Helical" evidence="1">
    <location>
        <begin position="98"/>
        <end position="118"/>
    </location>
</feature>
<feature type="transmembrane region" description="Helical" evidence="1">
    <location>
        <begin position="358"/>
        <end position="379"/>
    </location>
</feature>
<organism evidence="2 3">
    <name type="scientific">Sphingobium chungbukense</name>
    <dbReference type="NCBI Taxonomy" id="56193"/>
    <lineage>
        <taxon>Bacteria</taxon>
        <taxon>Pseudomonadati</taxon>
        <taxon>Pseudomonadota</taxon>
        <taxon>Alphaproteobacteria</taxon>
        <taxon>Sphingomonadales</taxon>
        <taxon>Sphingomonadaceae</taxon>
        <taxon>Sphingobium</taxon>
    </lineage>
</organism>
<dbReference type="STRING" id="56193.YP76_09330"/>
<reference evidence="2 3" key="1">
    <citation type="submission" date="2015-04" db="EMBL/GenBank/DDBJ databases">
        <title>Genome sequence of aromatic hydrocarbons-degrading Sphingobium chungbukense DJ77.</title>
        <authorList>
            <person name="Kim Y.-C."/>
            <person name="Chae J.-C."/>
        </authorList>
    </citation>
    <scope>NUCLEOTIDE SEQUENCE [LARGE SCALE GENOMIC DNA]</scope>
    <source>
        <strain evidence="2 3">DJ77</strain>
    </source>
</reference>
<proteinExistence type="predicted"/>
<dbReference type="EMBL" id="LBIC01000004">
    <property type="protein sequence ID" value="KKW92453.1"/>
    <property type="molecule type" value="Genomic_DNA"/>
</dbReference>
<feature type="transmembrane region" description="Helical" evidence="1">
    <location>
        <begin position="12"/>
        <end position="32"/>
    </location>
</feature>
<dbReference type="Proteomes" id="UP000033874">
    <property type="component" value="Unassembled WGS sequence"/>
</dbReference>
<feature type="transmembrane region" description="Helical" evidence="1">
    <location>
        <begin position="435"/>
        <end position="456"/>
    </location>
</feature>
<evidence type="ECO:0000256" key="1">
    <source>
        <dbReference type="SAM" id="Phobius"/>
    </source>
</evidence>
<accession>A0A0M3ARB4</accession>
<dbReference type="AlphaFoldDB" id="A0A0M3ARB4"/>
<feature type="transmembrane region" description="Helical" evidence="1">
    <location>
        <begin position="185"/>
        <end position="205"/>
    </location>
</feature>
<keyword evidence="3" id="KW-1185">Reference proteome</keyword>
<gene>
    <name evidence="2" type="ORF">YP76_09330</name>
</gene>
<keyword evidence="1" id="KW-0472">Membrane</keyword>
<evidence type="ECO:0000313" key="3">
    <source>
        <dbReference type="Proteomes" id="UP000033874"/>
    </source>
</evidence>
<keyword evidence="1" id="KW-1133">Transmembrane helix</keyword>
<feature type="transmembrane region" description="Helical" evidence="1">
    <location>
        <begin position="148"/>
        <end position="178"/>
    </location>
</feature>
<sequence length="466" mass="50206">MTQDAVPPARPWPLVIAVALLLCFLLLFWPGIASYDTVVQYQQLLSGSYDDWHPPVMARLWSTLPFARHGTAPMFVLQLSAYWIGLGLLARTFGGRRAIALLAIGATPFLSGWIAVVIKDSQLIGALALATGLVSHYRLRRQPVPTPALILIILCLAYATLVRANAIFSTVPLAMLLLARPQSGLARLGVMIAAIPAVLLLSQPVNHGLFGAQDSGVRRTQPLYDLAGIAVRTGDGTGSGLSMTAIEALRQHDCVRPLFWDSLGSAPGCQSAIGPMEKAPIGPLYLQLAMAAARHPIAYLTHRAVHLNSTERWLVPRHWPLAAPPARAEPNDVGLANPDNPLVPAWQGWAAWLTETPLAWPILWTAAALWGLWASLAMASGGARDMALALFTSALFQEASFAVISISSDLRYHLWPMLATALGWLFLGRPALRGWRVAGPAIALLLLCGGIARFTLPPVPPHYAEL</sequence>